<gene>
    <name evidence="2" type="ORF">E1288_39540</name>
</gene>
<dbReference type="Proteomes" id="UP000294947">
    <property type="component" value="Unassembled WGS sequence"/>
</dbReference>
<dbReference type="InterPro" id="IPR036291">
    <property type="entry name" value="NAD(P)-bd_dom_sf"/>
</dbReference>
<feature type="domain" description="NAD(P)-binding" evidence="1">
    <location>
        <begin position="7"/>
        <end position="200"/>
    </location>
</feature>
<accession>A0A4R4Y2Z2</accession>
<dbReference type="AlphaFoldDB" id="A0A4R4Y2Z2"/>
<dbReference type="GO" id="GO:0016646">
    <property type="term" value="F:oxidoreductase activity, acting on the CH-NH group of donors, NAD or NADP as acceptor"/>
    <property type="evidence" value="ECO:0007669"/>
    <property type="project" value="TreeGrafter"/>
</dbReference>
<evidence type="ECO:0000259" key="1">
    <source>
        <dbReference type="Pfam" id="PF13460"/>
    </source>
</evidence>
<sequence>MKIAVIGAAGMVGSRVTSEAAERGHDVTAVFRGEVPASLPGGVSAVRGNATDRDRMSKLFTEADAIVAATRPRPGLEGTVPATITALLDAAVETRTRIVVIGGAGPLRTPGRPGQLVVDNPDYVAPEWRVIAAASVAQLDACREHPADWVYLSPPAVLEPGHRTGTYRRGGTTLLTDAEGASRISAEDLAVAVLDELENPRGEEHFTVGY</sequence>
<comment type="caution">
    <text evidence="2">The sequence shown here is derived from an EMBL/GenBank/DDBJ whole genome shotgun (WGS) entry which is preliminary data.</text>
</comment>
<dbReference type="EMBL" id="SMKW01000090">
    <property type="protein sequence ID" value="TDD38060.1"/>
    <property type="molecule type" value="Genomic_DNA"/>
</dbReference>
<evidence type="ECO:0000313" key="3">
    <source>
        <dbReference type="Proteomes" id="UP000294947"/>
    </source>
</evidence>
<keyword evidence="3" id="KW-1185">Reference proteome</keyword>
<dbReference type="SUPFAM" id="SSF51735">
    <property type="entry name" value="NAD(P)-binding Rossmann-fold domains"/>
    <property type="match status" value="1"/>
</dbReference>
<dbReference type="RefSeq" id="WP_132493806.1">
    <property type="nucleotide sequence ID" value="NZ_SMKW01000090.1"/>
</dbReference>
<name>A0A4R4Y2Z2_9PSEU</name>
<dbReference type="InterPro" id="IPR051606">
    <property type="entry name" value="Polyketide_Oxido-like"/>
</dbReference>
<dbReference type="Gene3D" id="3.40.50.720">
    <property type="entry name" value="NAD(P)-binding Rossmann-like Domain"/>
    <property type="match status" value="1"/>
</dbReference>
<organism evidence="2 3">
    <name type="scientific">Saccharopolyspora elongata</name>
    <dbReference type="NCBI Taxonomy" id="2530387"/>
    <lineage>
        <taxon>Bacteria</taxon>
        <taxon>Bacillati</taxon>
        <taxon>Actinomycetota</taxon>
        <taxon>Actinomycetes</taxon>
        <taxon>Pseudonocardiales</taxon>
        <taxon>Pseudonocardiaceae</taxon>
        <taxon>Saccharopolyspora</taxon>
    </lineage>
</organism>
<dbReference type="InterPro" id="IPR016040">
    <property type="entry name" value="NAD(P)-bd_dom"/>
</dbReference>
<reference evidence="2 3" key="1">
    <citation type="submission" date="2019-03" db="EMBL/GenBank/DDBJ databases">
        <title>Draft genome sequences of novel Actinobacteria.</title>
        <authorList>
            <person name="Sahin N."/>
            <person name="Ay H."/>
            <person name="Saygin H."/>
        </authorList>
    </citation>
    <scope>NUCLEOTIDE SEQUENCE [LARGE SCALE GENOMIC DNA]</scope>
    <source>
        <strain evidence="2 3">7K502</strain>
    </source>
</reference>
<protein>
    <submittedName>
        <fullName evidence="2">NAD-dependent epimerase/dehydratase family protein</fullName>
    </submittedName>
</protein>
<dbReference type="PANTHER" id="PTHR43355:SF2">
    <property type="entry name" value="FLAVIN REDUCTASE (NADPH)"/>
    <property type="match status" value="1"/>
</dbReference>
<proteinExistence type="predicted"/>
<evidence type="ECO:0000313" key="2">
    <source>
        <dbReference type="EMBL" id="TDD38060.1"/>
    </source>
</evidence>
<dbReference type="PANTHER" id="PTHR43355">
    <property type="entry name" value="FLAVIN REDUCTASE (NADPH)"/>
    <property type="match status" value="1"/>
</dbReference>
<dbReference type="OrthoDB" id="3191258at2"/>
<dbReference type="Pfam" id="PF13460">
    <property type="entry name" value="NAD_binding_10"/>
    <property type="match status" value="1"/>
</dbReference>